<accession>A0ABD0WGY5</accession>
<keyword evidence="1" id="KW-0175">Coiled coil</keyword>
<evidence type="ECO:0000313" key="4">
    <source>
        <dbReference type="Proteomes" id="UP001557470"/>
    </source>
</evidence>
<dbReference type="PANTHER" id="PTHR33480">
    <property type="entry name" value="SET DOMAIN-CONTAINING PROTEIN-RELATED"/>
    <property type="match status" value="1"/>
</dbReference>
<keyword evidence="4" id="KW-1185">Reference proteome</keyword>
<dbReference type="Proteomes" id="UP001557470">
    <property type="component" value="Unassembled WGS sequence"/>
</dbReference>
<dbReference type="EMBL" id="JAGEUA010000007">
    <property type="protein sequence ID" value="KAL0970396.1"/>
    <property type="molecule type" value="Genomic_DNA"/>
</dbReference>
<evidence type="ECO:0000256" key="2">
    <source>
        <dbReference type="SAM" id="MobiDB-lite"/>
    </source>
</evidence>
<feature type="coiled-coil region" evidence="1">
    <location>
        <begin position="9"/>
        <end position="50"/>
    </location>
</feature>
<evidence type="ECO:0000256" key="1">
    <source>
        <dbReference type="SAM" id="Coils"/>
    </source>
</evidence>
<evidence type="ECO:0000313" key="3">
    <source>
        <dbReference type="EMBL" id="KAL0970396.1"/>
    </source>
</evidence>
<reference evidence="3 4" key="1">
    <citation type="submission" date="2024-06" db="EMBL/GenBank/DDBJ databases">
        <authorList>
            <person name="Pan Q."/>
            <person name="Wen M."/>
            <person name="Jouanno E."/>
            <person name="Zahm M."/>
            <person name="Klopp C."/>
            <person name="Cabau C."/>
            <person name="Louis A."/>
            <person name="Berthelot C."/>
            <person name="Parey E."/>
            <person name="Roest Crollius H."/>
            <person name="Montfort J."/>
            <person name="Robinson-Rechavi M."/>
            <person name="Bouchez O."/>
            <person name="Lampietro C."/>
            <person name="Lopez Roques C."/>
            <person name="Donnadieu C."/>
            <person name="Postlethwait J."/>
            <person name="Bobe J."/>
            <person name="Verreycken H."/>
            <person name="Guiguen Y."/>
        </authorList>
    </citation>
    <scope>NUCLEOTIDE SEQUENCE [LARGE SCALE GENOMIC DNA]</scope>
    <source>
        <strain evidence="3">Up_M1</strain>
        <tissue evidence="3">Testis</tissue>
    </source>
</reference>
<organism evidence="3 4">
    <name type="scientific">Umbra pygmaea</name>
    <name type="common">Eastern mudminnow</name>
    <dbReference type="NCBI Taxonomy" id="75934"/>
    <lineage>
        <taxon>Eukaryota</taxon>
        <taxon>Metazoa</taxon>
        <taxon>Chordata</taxon>
        <taxon>Craniata</taxon>
        <taxon>Vertebrata</taxon>
        <taxon>Euteleostomi</taxon>
        <taxon>Actinopterygii</taxon>
        <taxon>Neopterygii</taxon>
        <taxon>Teleostei</taxon>
        <taxon>Protacanthopterygii</taxon>
        <taxon>Esociformes</taxon>
        <taxon>Umbridae</taxon>
        <taxon>Umbra</taxon>
    </lineage>
</organism>
<dbReference type="AlphaFoldDB" id="A0ABD0WGY5"/>
<protein>
    <submittedName>
        <fullName evidence="3">Uncharacterized protein</fullName>
    </submittedName>
</protein>
<proteinExistence type="predicted"/>
<sequence length="1053" mass="118747">MRAAVVEIVQLVETNAVTLRQELSKSKQQNEALKVENESNKMKLQSLEAKLSLAANARDVGFCQAAKAEDDFDQKNADGKAYAETTGSGLWSLELTCQSQQAMNNQEKLVLSAVSMEKVGIPVNSIKKEMNECTEHETQSPVKDEQTCPKVDMVYGKEWSQSLWCDGGDKGDVYNRSQKEETPGPSITQHQISENLPGLASADSPVTPQCSDVPVAECTGHTSPTFKKKLKHRFNSFEDEEQEDLHIPKFKRTKRLMMKNIIPEESDLFDSTPDSGEEFVPKSKHSSSHCSSAFEVFPSSLHRNLLDSSRSPDSTTCISVGLEETMANVREIDRDTSPENIEPAEGIVFISAVTKNKDGSRLYNKTHYCLFCPKSVYKMARHLEKMHSKEKEVARACSFKKGSKERRMLLNNLRNRGNYAHNAAVLKDGKGELVPQKRPAGKSQANNYMHCAYCKGLFLRNILWRHMRKCKLHPKVVTPKLGKTRVQALCAFMDPAPDHISKKLWELTNQMTPDEITKAVKKDKCIMQLGQHMLNKSGSNPKRQEHVRQKLCEIGRLLINVRKIIPNTEIQDIIDPKYYLATVKAVKLTCGYNSETENFKVGSLALKLGRALGKLAKLVESNGRIAENRIVVEKAQSFQQVHADKWKELISSTALRNIEEMKWNMPTIMPFTEDVQLLHRYLQEKQQESINYLTAEPTAQHWSSLAEVSLAEVILFNRRREGEVSCVPLKAFLSRDTSDPNQDIDWALSEVEKKLCRHFSWIEIRGNGGRKVPILLTPEMLSALELLVQLRDKCGVPKENTYMFARPGGMSHFRGSDCIRSFAKACGAKHPHALSSTRLRKQMATLSTVLNMNDSNMVQLANFIGHDIRTHREYHSLPEGTLQLAKIGKVLMALENGKLADFKGKNLDEIEIDPDEKVLPQSDEGNPDADIEMDIETAESGQEGGETLKTPVTDMMSPTEGEELPPSQSQVIPTPKPSKKISSKAIQKRKTWGKEEVQAVERHLLQFITSLRVPGKLDCEKCLQAEHLTLKDRNWQAVKFYVYNRIQALKRNI</sequence>
<gene>
    <name evidence="3" type="ORF">UPYG_G00241380</name>
</gene>
<name>A0ABD0WGY5_UMBPY</name>
<dbReference type="PANTHER" id="PTHR33480:SF5">
    <property type="entry name" value="SI:DKEY-51D8.9"/>
    <property type="match status" value="1"/>
</dbReference>
<comment type="caution">
    <text evidence="3">The sequence shown here is derived from an EMBL/GenBank/DDBJ whole genome shotgun (WGS) entry which is preliminary data.</text>
</comment>
<feature type="region of interest" description="Disordered" evidence="2">
    <location>
        <begin position="938"/>
        <end position="978"/>
    </location>
</feature>